<dbReference type="Gene3D" id="3.40.50.300">
    <property type="entry name" value="P-loop containing nucleotide triphosphate hydrolases"/>
    <property type="match status" value="1"/>
</dbReference>
<evidence type="ECO:0000313" key="2">
    <source>
        <dbReference type="Proteomes" id="UP000231469"/>
    </source>
</evidence>
<dbReference type="InterPro" id="IPR027417">
    <property type="entry name" value="P-loop_NTPase"/>
</dbReference>
<protein>
    <recommendedName>
        <fullName evidence="3">DUF1611 domain-containing protein</fullName>
    </recommendedName>
</protein>
<gene>
    <name evidence="1" type="ORF">COX73_02950</name>
</gene>
<accession>A0A2M7VJL1</accession>
<dbReference type="AlphaFoldDB" id="A0A2M7VJL1"/>
<name>A0A2M7VJL1_9BACT</name>
<dbReference type="Proteomes" id="UP000231469">
    <property type="component" value="Unassembled WGS sequence"/>
</dbReference>
<proteinExistence type="predicted"/>
<sequence length="348" mass="37641">MKNKTIKINKISSVLKNIHLSDQVEISAQMNSKEGDVLVVKVLQEQDKYGQLELTNGLMSKIKKDELIVGVLGERKALAGIVGIVPKDIKTGDVLNVLNIGGVIGRAVSWNKDFVDSPIPVKVLGEVIVNNKNLNIHDYIQKLDSSLTKTAPLIIVMGTAMNVGKTTAAINIIAALTKKLKLNVAAAKLTGIAAQKDILAMKKAGASQVLSFLDVGISSTINNHGLVVPAAKTIINKLTKGKPNLIIVELGDGIIGWYGVEKLLSDKEFSKAMSFNIMCAHDLVGAKGSYDMLKSLNLKIDFFVGPVSNNTAGIDYLENILKIPAQDLRYDTKKFLQVLKKKGVIKYD</sequence>
<organism evidence="1 2">
    <name type="scientific">bacterium (Candidatus Gribaldobacteria) CG_4_10_14_0_2_um_filter_36_18</name>
    <dbReference type="NCBI Taxonomy" id="2014264"/>
    <lineage>
        <taxon>Bacteria</taxon>
        <taxon>Candidatus Gribaldobacteria</taxon>
    </lineage>
</organism>
<reference evidence="2" key="1">
    <citation type="submission" date="2017-09" db="EMBL/GenBank/DDBJ databases">
        <title>Depth-based differentiation of microbial function through sediment-hosted aquifers and enrichment of novel symbionts in the deep terrestrial subsurface.</title>
        <authorList>
            <person name="Probst A.J."/>
            <person name="Ladd B."/>
            <person name="Jarett J.K."/>
            <person name="Geller-Mcgrath D.E."/>
            <person name="Sieber C.M.K."/>
            <person name="Emerson J.B."/>
            <person name="Anantharaman K."/>
            <person name="Thomas B.C."/>
            <person name="Malmstrom R."/>
            <person name="Stieglmeier M."/>
            <person name="Klingl A."/>
            <person name="Woyke T."/>
            <person name="Ryan C.M."/>
            <person name="Banfield J.F."/>
        </authorList>
    </citation>
    <scope>NUCLEOTIDE SEQUENCE [LARGE SCALE GENOMIC DNA]</scope>
</reference>
<comment type="caution">
    <text evidence="1">The sequence shown here is derived from an EMBL/GenBank/DDBJ whole genome shotgun (WGS) entry which is preliminary data.</text>
</comment>
<evidence type="ECO:0000313" key="1">
    <source>
        <dbReference type="EMBL" id="PJA02031.1"/>
    </source>
</evidence>
<dbReference type="EMBL" id="PFPS01000121">
    <property type="protein sequence ID" value="PJA02031.1"/>
    <property type="molecule type" value="Genomic_DNA"/>
</dbReference>
<evidence type="ECO:0008006" key="3">
    <source>
        <dbReference type="Google" id="ProtNLM"/>
    </source>
</evidence>